<dbReference type="PANTHER" id="PTHR11403:SF6">
    <property type="entry name" value="NITRIC OXIDE REDUCTASE SUBUNIT E"/>
    <property type="match status" value="1"/>
</dbReference>
<evidence type="ECO:0000256" key="3">
    <source>
        <dbReference type="ARBA" id="ARBA00022692"/>
    </source>
</evidence>
<dbReference type="EMBL" id="JADMLG010000003">
    <property type="protein sequence ID" value="MBH0776715.1"/>
    <property type="molecule type" value="Genomic_DNA"/>
</dbReference>
<dbReference type="PROSITE" id="PS50253">
    <property type="entry name" value="COX3"/>
    <property type="match status" value="1"/>
</dbReference>
<keyword evidence="4 9" id="KW-1133">Transmembrane helix</keyword>
<dbReference type="SUPFAM" id="SSF81452">
    <property type="entry name" value="Cytochrome c oxidase subunit III-like"/>
    <property type="match status" value="1"/>
</dbReference>
<comment type="catalytic activity">
    <reaction evidence="7">
        <text>4 Fe(II)-[cytochrome c] + O2 + 8 H(+)(in) = 4 Fe(III)-[cytochrome c] + 2 H2O + 4 H(+)(out)</text>
        <dbReference type="Rhea" id="RHEA:11436"/>
        <dbReference type="Rhea" id="RHEA-COMP:10350"/>
        <dbReference type="Rhea" id="RHEA-COMP:14399"/>
        <dbReference type="ChEBI" id="CHEBI:15377"/>
        <dbReference type="ChEBI" id="CHEBI:15378"/>
        <dbReference type="ChEBI" id="CHEBI:15379"/>
        <dbReference type="ChEBI" id="CHEBI:29033"/>
        <dbReference type="ChEBI" id="CHEBI:29034"/>
        <dbReference type="EC" id="7.1.1.9"/>
    </reaction>
</comment>
<dbReference type="PANTHER" id="PTHR11403">
    <property type="entry name" value="CYTOCHROME C OXIDASE SUBUNIT III"/>
    <property type="match status" value="1"/>
</dbReference>
<dbReference type="InterPro" id="IPR000298">
    <property type="entry name" value="Cyt_c_oxidase-like_su3"/>
</dbReference>
<dbReference type="Gene3D" id="1.20.120.80">
    <property type="entry name" value="Cytochrome c oxidase, subunit III, four-helix bundle"/>
    <property type="match status" value="1"/>
</dbReference>
<organism evidence="11 12">
    <name type="scientific">Nocardia bovistercoris</name>
    <dbReference type="NCBI Taxonomy" id="2785916"/>
    <lineage>
        <taxon>Bacteria</taxon>
        <taxon>Bacillati</taxon>
        <taxon>Actinomycetota</taxon>
        <taxon>Actinomycetes</taxon>
        <taxon>Mycobacteriales</taxon>
        <taxon>Nocardiaceae</taxon>
        <taxon>Nocardia</taxon>
    </lineage>
</organism>
<dbReference type="Proteomes" id="UP000655751">
    <property type="component" value="Unassembled WGS sequence"/>
</dbReference>
<feature type="transmembrane region" description="Helical" evidence="9">
    <location>
        <begin position="174"/>
        <end position="193"/>
    </location>
</feature>
<proteinExistence type="inferred from homology"/>
<evidence type="ECO:0000256" key="5">
    <source>
        <dbReference type="ARBA" id="ARBA00023136"/>
    </source>
</evidence>
<feature type="domain" description="Heme-copper oxidase subunit III family profile" evidence="10">
    <location>
        <begin position="22"/>
        <end position="194"/>
    </location>
</feature>
<dbReference type="GO" id="GO:0004129">
    <property type="term" value="F:cytochrome-c oxidase activity"/>
    <property type="evidence" value="ECO:0007669"/>
    <property type="project" value="UniProtKB-EC"/>
</dbReference>
<comment type="similarity">
    <text evidence="2 8">Belongs to the cytochrome c oxidase subunit 3 family.</text>
</comment>
<dbReference type="AlphaFoldDB" id="A0A931IA73"/>
<reference evidence="11" key="1">
    <citation type="submission" date="2020-11" db="EMBL/GenBank/DDBJ databases">
        <title>Nocardia NEAU-351.nov., a novel actinomycete isolated from the cow dung.</title>
        <authorList>
            <person name="Zhang X."/>
        </authorList>
    </citation>
    <scope>NUCLEOTIDE SEQUENCE</scope>
    <source>
        <strain evidence="11">NEAU-351</strain>
    </source>
</reference>
<evidence type="ECO:0000313" key="12">
    <source>
        <dbReference type="Proteomes" id="UP000655751"/>
    </source>
</evidence>
<dbReference type="GO" id="GO:0019646">
    <property type="term" value="P:aerobic electron transport chain"/>
    <property type="evidence" value="ECO:0007669"/>
    <property type="project" value="InterPro"/>
</dbReference>
<evidence type="ECO:0000256" key="4">
    <source>
        <dbReference type="ARBA" id="ARBA00022989"/>
    </source>
</evidence>
<feature type="transmembrane region" description="Helical" evidence="9">
    <location>
        <begin position="130"/>
        <end position="153"/>
    </location>
</feature>
<feature type="transmembrane region" description="Helical" evidence="9">
    <location>
        <begin position="63"/>
        <end position="83"/>
    </location>
</feature>
<feature type="transmembrane region" description="Helical" evidence="9">
    <location>
        <begin position="90"/>
        <end position="110"/>
    </location>
</feature>
<dbReference type="InterPro" id="IPR024791">
    <property type="entry name" value="Cyt_c/ubiquinol_Oxase_su3"/>
</dbReference>
<dbReference type="InterPro" id="IPR013833">
    <property type="entry name" value="Cyt_c_oxidase_su3_a-hlx"/>
</dbReference>
<name>A0A931IA73_9NOCA</name>
<evidence type="ECO:0000256" key="2">
    <source>
        <dbReference type="ARBA" id="ARBA00010581"/>
    </source>
</evidence>
<dbReference type="RefSeq" id="WP_196149035.1">
    <property type="nucleotide sequence ID" value="NZ_JADMLG010000003.1"/>
</dbReference>
<feature type="transmembrane region" description="Helical" evidence="9">
    <location>
        <begin position="21"/>
        <end position="43"/>
    </location>
</feature>
<evidence type="ECO:0000256" key="9">
    <source>
        <dbReference type="SAM" id="Phobius"/>
    </source>
</evidence>
<sequence length="194" mass="21576">MTLIRERVARAEPAKRLPGEEGIWVFVLGDMCVFALFFGIFVFERTRAPEAYEAGRQLLDTTSGAINTLLLLTSSLLVVRAVAAGDARRAPRLFLAALLCGVGFVIVKAVEWARLLSAGMTPSGGGFFGYYFMFTGTHLAHVVIGVLVLARLVRLSRKPRPTERTRVLIESGAIFWHMVDLLWVVLFPLFYLMQ</sequence>
<dbReference type="InterPro" id="IPR035973">
    <property type="entry name" value="Cyt_c_oxidase_su3-like_sf"/>
</dbReference>
<comment type="caution">
    <text evidence="11">The sequence shown here is derived from an EMBL/GenBank/DDBJ whole genome shotgun (WGS) entry which is preliminary data.</text>
</comment>
<accession>A0A931IA73</accession>
<protein>
    <recommendedName>
        <fullName evidence="6">Cytochrome aa3 subunit 3</fullName>
    </recommendedName>
</protein>
<evidence type="ECO:0000313" key="11">
    <source>
        <dbReference type="EMBL" id="MBH0776715.1"/>
    </source>
</evidence>
<evidence type="ECO:0000256" key="6">
    <source>
        <dbReference type="ARBA" id="ARBA00031400"/>
    </source>
</evidence>
<evidence type="ECO:0000256" key="7">
    <source>
        <dbReference type="ARBA" id="ARBA00047816"/>
    </source>
</evidence>
<keyword evidence="12" id="KW-1185">Reference proteome</keyword>
<dbReference type="GO" id="GO:0005886">
    <property type="term" value="C:plasma membrane"/>
    <property type="evidence" value="ECO:0007669"/>
    <property type="project" value="UniProtKB-SubCell"/>
</dbReference>
<evidence type="ECO:0000259" key="10">
    <source>
        <dbReference type="PROSITE" id="PS50253"/>
    </source>
</evidence>
<gene>
    <name evidence="11" type="ORF">IT779_10510</name>
</gene>
<comment type="subcellular location">
    <subcellularLocation>
        <location evidence="8">Cell membrane</location>
        <topology evidence="8">Multi-pass membrane protein</topology>
    </subcellularLocation>
    <subcellularLocation>
        <location evidence="1">Membrane</location>
        <topology evidence="1">Multi-pass membrane protein</topology>
    </subcellularLocation>
</comment>
<keyword evidence="3 8" id="KW-0812">Transmembrane</keyword>
<dbReference type="Pfam" id="PF00510">
    <property type="entry name" value="COX3"/>
    <property type="match status" value="1"/>
</dbReference>
<evidence type="ECO:0000256" key="1">
    <source>
        <dbReference type="ARBA" id="ARBA00004141"/>
    </source>
</evidence>
<keyword evidence="5 9" id="KW-0472">Membrane</keyword>
<evidence type="ECO:0000256" key="8">
    <source>
        <dbReference type="RuleBase" id="RU003376"/>
    </source>
</evidence>